<name>A0A0C2JQA3_9ACTN</name>
<evidence type="ECO:0000313" key="3">
    <source>
        <dbReference type="Proteomes" id="UP000031675"/>
    </source>
</evidence>
<evidence type="ECO:0000313" key="2">
    <source>
        <dbReference type="EMBL" id="KIH99002.1"/>
    </source>
</evidence>
<organism evidence="2 3">
    <name type="scientific">Streptomonospora alba</name>
    <dbReference type="NCBI Taxonomy" id="183763"/>
    <lineage>
        <taxon>Bacteria</taxon>
        <taxon>Bacillati</taxon>
        <taxon>Actinomycetota</taxon>
        <taxon>Actinomycetes</taxon>
        <taxon>Streptosporangiales</taxon>
        <taxon>Nocardiopsidaceae</taxon>
        <taxon>Streptomonospora</taxon>
    </lineage>
</organism>
<dbReference type="STRING" id="183763.LP52_09970"/>
<comment type="caution">
    <text evidence="2">The sequence shown here is derived from an EMBL/GenBank/DDBJ whole genome shotgun (WGS) entry which is preliminary data.</text>
</comment>
<gene>
    <name evidence="2" type="ORF">LP52_09970</name>
</gene>
<dbReference type="RefSeq" id="WP_040272683.1">
    <property type="nucleotide sequence ID" value="NZ_JROO01000017.1"/>
</dbReference>
<proteinExistence type="predicted"/>
<dbReference type="Proteomes" id="UP000031675">
    <property type="component" value="Unassembled WGS sequence"/>
</dbReference>
<protein>
    <submittedName>
        <fullName evidence="2">Uncharacterized protein</fullName>
    </submittedName>
</protein>
<accession>A0A0C2JQA3</accession>
<dbReference type="AlphaFoldDB" id="A0A0C2JQA3"/>
<feature type="region of interest" description="Disordered" evidence="1">
    <location>
        <begin position="21"/>
        <end position="60"/>
    </location>
</feature>
<keyword evidence="3" id="KW-1185">Reference proteome</keyword>
<dbReference type="EMBL" id="JROO01000017">
    <property type="protein sequence ID" value="KIH99002.1"/>
    <property type="molecule type" value="Genomic_DNA"/>
</dbReference>
<evidence type="ECO:0000256" key="1">
    <source>
        <dbReference type="SAM" id="MobiDB-lite"/>
    </source>
</evidence>
<reference evidence="3" key="1">
    <citation type="journal article" date="2015" name="Chem. Biol.">
        <title>Structure, bioactivity, and resistance mechanism of streptomonomicin, an unusual lasso Peptide from an understudied halophilic actinomycete.</title>
        <authorList>
            <person name="Metelev M."/>
            <person name="Tietz J.I."/>
            <person name="Melby J.O."/>
            <person name="Blair P.M."/>
            <person name="Zhu L."/>
            <person name="Livnat I."/>
            <person name="Severinov K."/>
            <person name="Mitchell D.A."/>
        </authorList>
    </citation>
    <scope>NUCLEOTIDE SEQUENCE [LARGE SCALE GENOMIC DNA]</scope>
    <source>
        <strain evidence="3">YIM 90003</strain>
    </source>
</reference>
<feature type="compositionally biased region" description="Basic and acidic residues" evidence="1">
    <location>
        <begin position="33"/>
        <end position="53"/>
    </location>
</feature>
<sequence>MSHATVPAIASVEAEFAAITARLDPFSEPDTEQETKSAPDSAPAEKEADLPEKETEEEER</sequence>